<evidence type="ECO:0000256" key="1">
    <source>
        <dbReference type="SAM" id="MobiDB-lite"/>
    </source>
</evidence>
<evidence type="ECO:0000313" key="3">
    <source>
        <dbReference type="EMBL" id="ETO35671.1"/>
    </source>
</evidence>
<dbReference type="OMA" id="WDGACER"/>
<protein>
    <recommendedName>
        <fullName evidence="2">Endonuclease/exonuclease/phosphatase domain-containing protein</fullName>
    </recommendedName>
</protein>
<comment type="caution">
    <text evidence="3">The sequence shown here is derived from an EMBL/GenBank/DDBJ whole genome shotgun (WGS) entry which is preliminary data.</text>
</comment>
<dbReference type="InterPro" id="IPR036691">
    <property type="entry name" value="Endo/exonu/phosph_ase_sf"/>
</dbReference>
<feature type="compositionally biased region" description="Basic and acidic residues" evidence="1">
    <location>
        <begin position="1"/>
        <end position="38"/>
    </location>
</feature>
<name>X6PBW6_RETFI</name>
<dbReference type="GO" id="GO:0000175">
    <property type="term" value="F:3'-5'-RNA exonuclease activity"/>
    <property type="evidence" value="ECO:0007669"/>
    <property type="project" value="TreeGrafter"/>
</dbReference>
<dbReference type="AlphaFoldDB" id="X6PBW6"/>
<feature type="region of interest" description="Disordered" evidence="1">
    <location>
        <begin position="1"/>
        <end position="40"/>
    </location>
</feature>
<reference evidence="3 4" key="1">
    <citation type="journal article" date="2013" name="Curr. Biol.">
        <title>The Genome of the Foraminiferan Reticulomyxa filosa.</title>
        <authorList>
            <person name="Glockner G."/>
            <person name="Hulsmann N."/>
            <person name="Schleicher M."/>
            <person name="Noegel A.A."/>
            <person name="Eichinger L."/>
            <person name="Gallinger C."/>
            <person name="Pawlowski J."/>
            <person name="Sierra R."/>
            <person name="Euteneuer U."/>
            <person name="Pillet L."/>
            <person name="Moustafa A."/>
            <person name="Platzer M."/>
            <person name="Groth M."/>
            <person name="Szafranski K."/>
            <person name="Schliwa M."/>
        </authorList>
    </citation>
    <scope>NUCLEOTIDE SEQUENCE [LARGE SCALE GENOMIC DNA]</scope>
</reference>
<dbReference type="PANTHER" id="PTHR12121">
    <property type="entry name" value="CARBON CATABOLITE REPRESSOR PROTEIN 4"/>
    <property type="match status" value="1"/>
</dbReference>
<accession>X6PBW6</accession>
<sequence>MLKSTEEVAPEIKTKNDNSKNKPNESEEKTKESGEKGSRTLKLMTFNLRNSNLDESNETSQSKNVRSWRNIRRQLCQEMIEQYKPDIICTQEGNLVQLSQFTQDINRIKQYNTFGQGRSPQKYYNSNISDRINEYCNIFWDTNQLELMDGGTFHLSDKPTVVGSKFNESSLPRIVTWVLLHPLYQSTSTLLLIVNCHLDHIGHNARHKQLALLKKFILQDFVNDFASRANGCFIDTTTTTKKKKRDNVPLFDKNQNISIFCTGDFNDEMFISDLWKKGIDPEITKELLFNCINIQDKSHNARLHTFHNWIGDQFDSQKFPIDWVLCNKNIWNVMTFRRCEIIKFNKDGVFPSDHYPVIVEMLWKTSQ</sequence>
<dbReference type="SUPFAM" id="SSF56219">
    <property type="entry name" value="DNase I-like"/>
    <property type="match status" value="1"/>
</dbReference>
<evidence type="ECO:0000259" key="2">
    <source>
        <dbReference type="Pfam" id="PF03372"/>
    </source>
</evidence>
<feature type="domain" description="Endonuclease/exonuclease/phosphatase" evidence="2">
    <location>
        <begin position="44"/>
        <end position="354"/>
    </location>
</feature>
<proteinExistence type="predicted"/>
<keyword evidence="4" id="KW-1185">Reference proteome</keyword>
<dbReference type="PANTHER" id="PTHR12121:SF36">
    <property type="entry name" value="ENDONUCLEASE_EXONUCLEASE_PHOSPHATASE DOMAIN-CONTAINING PROTEIN"/>
    <property type="match status" value="1"/>
</dbReference>
<gene>
    <name evidence="3" type="ORF">RFI_01393</name>
</gene>
<dbReference type="Pfam" id="PF03372">
    <property type="entry name" value="Exo_endo_phos"/>
    <property type="match status" value="1"/>
</dbReference>
<dbReference type="Proteomes" id="UP000023152">
    <property type="component" value="Unassembled WGS sequence"/>
</dbReference>
<dbReference type="InterPro" id="IPR005135">
    <property type="entry name" value="Endo/exonuclease/phosphatase"/>
</dbReference>
<dbReference type="Gene3D" id="3.60.10.10">
    <property type="entry name" value="Endonuclease/exonuclease/phosphatase"/>
    <property type="match status" value="1"/>
</dbReference>
<evidence type="ECO:0000313" key="4">
    <source>
        <dbReference type="Proteomes" id="UP000023152"/>
    </source>
</evidence>
<dbReference type="InterPro" id="IPR050410">
    <property type="entry name" value="CCR4/nocturin_mRNA_transcr"/>
</dbReference>
<organism evidence="3 4">
    <name type="scientific">Reticulomyxa filosa</name>
    <dbReference type="NCBI Taxonomy" id="46433"/>
    <lineage>
        <taxon>Eukaryota</taxon>
        <taxon>Sar</taxon>
        <taxon>Rhizaria</taxon>
        <taxon>Retaria</taxon>
        <taxon>Foraminifera</taxon>
        <taxon>Monothalamids</taxon>
        <taxon>Reticulomyxidae</taxon>
        <taxon>Reticulomyxa</taxon>
    </lineage>
</organism>
<dbReference type="EMBL" id="ASPP01001418">
    <property type="protein sequence ID" value="ETO35671.1"/>
    <property type="molecule type" value="Genomic_DNA"/>
</dbReference>
<dbReference type="OrthoDB" id="276515at2759"/>